<dbReference type="PANTHER" id="PTHR47470:SF1">
    <property type="entry name" value="FAD-DEPENDENT OXIDOREDUCTASE 2 FAD BINDING DOMAIN-CONTAINING PROTEIN"/>
    <property type="match status" value="1"/>
</dbReference>
<evidence type="ECO:0000256" key="4">
    <source>
        <dbReference type="ARBA" id="ARBA00022827"/>
    </source>
</evidence>
<keyword evidence="7" id="KW-1207">Sterol metabolism</keyword>
<reference evidence="17 18" key="1">
    <citation type="journal article" date="2017" name="Mol. Plant">
        <title>The Genome of Medicinal Plant Macleaya cordata Provides New Insights into Benzylisoquinoline Alkaloids Metabolism.</title>
        <authorList>
            <person name="Liu X."/>
            <person name="Liu Y."/>
            <person name="Huang P."/>
            <person name="Ma Y."/>
            <person name="Qing Z."/>
            <person name="Tang Q."/>
            <person name="Cao H."/>
            <person name="Cheng P."/>
            <person name="Zheng Y."/>
            <person name="Yuan Z."/>
            <person name="Zhou Y."/>
            <person name="Liu J."/>
            <person name="Tang Z."/>
            <person name="Zhuo Y."/>
            <person name="Zhang Y."/>
            <person name="Yu L."/>
            <person name="Huang J."/>
            <person name="Yang P."/>
            <person name="Peng Q."/>
            <person name="Zhang J."/>
            <person name="Jiang W."/>
            <person name="Zhang Z."/>
            <person name="Lin K."/>
            <person name="Ro D.K."/>
            <person name="Chen X."/>
            <person name="Xiong X."/>
            <person name="Shang Y."/>
            <person name="Huang S."/>
            <person name="Zeng J."/>
        </authorList>
    </citation>
    <scope>NUCLEOTIDE SEQUENCE [LARGE SCALE GENOMIC DNA]</scope>
    <source>
        <strain evidence="18">cv. BLH2017</strain>
        <tissue evidence="17">Root</tissue>
    </source>
</reference>
<dbReference type="InterPro" id="IPR000172">
    <property type="entry name" value="GMC_OxRdtase_N"/>
</dbReference>
<comment type="cofactor">
    <cofactor evidence="1">
        <name>FAD</name>
        <dbReference type="ChEBI" id="CHEBI:57692"/>
    </cofactor>
</comment>
<evidence type="ECO:0000313" key="17">
    <source>
        <dbReference type="EMBL" id="OVA10027.1"/>
    </source>
</evidence>
<dbReference type="Gene3D" id="3.40.50.1820">
    <property type="entry name" value="alpha/beta hydrolase"/>
    <property type="match status" value="2"/>
</dbReference>
<dbReference type="EC" id="1.1.3.6" evidence="12"/>
<dbReference type="PROSITE" id="PS00198">
    <property type="entry name" value="4FE4S_FER_1"/>
    <property type="match status" value="1"/>
</dbReference>
<dbReference type="InterPro" id="IPR029058">
    <property type="entry name" value="AB_hydrolase_fold"/>
</dbReference>
<dbReference type="GO" id="GO:0050660">
    <property type="term" value="F:flavin adenine dinucleotide binding"/>
    <property type="evidence" value="ECO:0007669"/>
    <property type="project" value="InterPro"/>
</dbReference>
<evidence type="ECO:0000259" key="16">
    <source>
        <dbReference type="PROSITE" id="PS51379"/>
    </source>
</evidence>
<feature type="transmembrane region" description="Helical" evidence="15">
    <location>
        <begin position="1108"/>
        <end position="1133"/>
    </location>
</feature>
<feature type="transmembrane region" description="Helical" evidence="15">
    <location>
        <begin position="1139"/>
        <end position="1157"/>
    </location>
</feature>
<evidence type="ECO:0000256" key="13">
    <source>
        <dbReference type="ARBA" id="ARBA00049744"/>
    </source>
</evidence>
<gene>
    <name evidence="17" type="ORF">BVC80_1751g202</name>
</gene>
<dbReference type="InterPro" id="IPR036188">
    <property type="entry name" value="FAD/NAD-bd_sf"/>
</dbReference>
<evidence type="ECO:0000256" key="14">
    <source>
        <dbReference type="ARBA" id="ARBA00049778"/>
    </source>
</evidence>
<evidence type="ECO:0000256" key="3">
    <source>
        <dbReference type="ARBA" id="ARBA00022630"/>
    </source>
</evidence>
<dbReference type="PROSITE" id="PS51379">
    <property type="entry name" value="4FE4S_FER_2"/>
    <property type="match status" value="1"/>
</dbReference>
<dbReference type="SUPFAM" id="SSF51905">
    <property type="entry name" value="FAD/NAD(P)-binding domain"/>
    <property type="match status" value="2"/>
</dbReference>
<dbReference type="EC" id="5.3.3.1" evidence="10"/>
<dbReference type="Pfam" id="PF00732">
    <property type="entry name" value="GMC_oxred_N"/>
    <property type="match status" value="1"/>
</dbReference>
<keyword evidence="3" id="KW-0285">Flavoprotein</keyword>
<evidence type="ECO:0000256" key="10">
    <source>
        <dbReference type="ARBA" id="ARBA00038856"/>
    </source>
</evidence>
<keyword evidence="2" id="KW-0153">Cholesterol metabolism</keyword>
<dbReference type="InterPro" id="IPR017896">
    <property type="entry name" value="4Fe4S_Fe-S-bd"/>
</dbReference>
<dbReference type="GO" id="GO:0004769">
    <property type="term" value="F:steroid Delta-isomerase activity"/>
    <property type="evidence" value="ECO:0007669"/>
    <property type="project" value="UniProtKB-EC"/>
</dbReference>
<dbReference type="STRING" id="56857.A0A200QI20"/>
<dbReference type="PANTHER" id="PTHR47470">
    <property type="entry name" value="CHOLESTEROL OXIDASE"/>
    <property type="match status" value="1"/>
</dbReference>
<dbReference type="Gene3D" id="3.50.50.60">
    <property type="entry name" value="FAD/NAD(P)-binding domain"/>
    <property type="match status" value="3"/>
</dbReference>
<dbReference type="GO" id="GO:0016995">
    <property type="term" value="F:cholesterol oxidase activity"/>
    <property type="evidence" value="ECO:0007669"/>
    <property type="project" value="UniProtKB-EC"/>
</dbReference>
<evidence type="ECO:0000256" key="8">
    <source>
        <dbReference type="ARBA" id="ARBA00023221"/>
    </source>
</evidence>
<dbReference type="Proteomes" id="UP000195402">
    <property type="component" value="Unassembled WGS sequence"/>
</dbReference>
<evidence type="ECO:0000256" key="5">
    <source>
        <dbReference type="ARBA" id="ARBA00023002"/>
    </source>
</evidence>
<dbReference type="InParanoid" id="A0A200QI20"/>
<dbReference type="InterPro" id="IPR052542">
    <property type="entry name" value="Cholesterol_Oxidase"/>
</dbReference>
<keyword evidence="6" id="KW-0443">Lipid metabolism</keyword>
<keyword evidence="18" id="KW-1185">Reference proteome</keyword>
<evidence type="ECO:0000313" key="18">
    <source>
        <dbReference type="Proteomes" id="UP000195402"/>
    </source>
</evidence>
<dbReference type="EMBL" id="MVGT01002043">
    <property type="protein sequence ID" value="OVA10027.1"/>
    <property type="molecule type" value="Genomic_DNA"/>
</dbReference>
<name>A0A200QI20_MACCD</name>
<evidence type="ECO:0000256" key="9">
    <source>
        <dbReference type="ARBA" id="ARBA00023235"/>
    </source>
</evidence>
<feature type="domain" description="4Fe-4S ferredoxin-type" evidence="16">
    <location>
        <begin position="188"/>
        <end position="217"/>
    </location>
</feature>
<dbReference type="OrthoDB" id="9974421at2759"/>
<keyword evidence="4" id="KW-0274">FAD</keyword>
<organism evidence="17 18">
    <name type="scientific">Macleaya cordata</name>
    <name type="common">Five-seeded plume-poppy</name>
    <name type="synonym">Bocconia cordata</name>
    <dbReference type="NCBI Taxonomy" id="56857"/>
    <lineage>
        <taxon>Eukaryota</taxon>
        <taxon>Viridiplantae</taxon>
        <taxon>Streptophyta</taxon>
        <taxon>Embryophyta</taxon>
        <taxon>Tracheophyta</taxon>
        <taxon>Spermatophyta</taxon>
        <taxon>Magnoliopsida</taxon>
        <taxon>Ranunculales</taxon>
        <taxon>Papaveraceae</taxon>
        <taxon>Papaveroideae</taxon>
        <taxon>Macleaya</taxon>
    </lineage>
</organism>
<accession>A0A200QI20</accession>
<keyword evidence="8" id="KW-0753">Steroid metabolism</keyword>
<dbReference type="Pfam" id="PF05199">
    <property type="entry name" value="GMC_oxred_C"/>
    <property type="match status" value="2"/>
</dbReference>
<evidence type="ECO:0000256" key="6">
    <source>
        <dbReference type="ARBA" id="ARBA00023098"/>
    </source>
</evidence>
<dbReference type="PROSITE" id="PS51257">
    <property type="entry name" value="PROKAR_LIPOPROTEIN"/>
    <property type="match status" value="1"/>
</dbReference>
<keyword evidence="5" id="KW-0560">Oxidoreductase</keyword>
<evidence type="ECO:0000256" key="15">
    <source>
        <dbReference type="SAM" id="Phobius"/>
    </source>
</evidence>
<dbReference type="OMA" id="YMWREST"/>
<dbReference type="InterPro" id="IPR017900">
    <property type="entry name" value="4Fe4S_Fe_S_CS"/>
</dbReference>
<keyword evidence="15" id="KW-0472">Membrane</keyword>
<comment type="pathway">
    <text evidence="11">Steroid metabolism; cholesterol degradation.</text>
</comment>
<proteinExistence type="predicted"/>
<keyword evidence="9" id="KW-0413">Isomerase</keyword>
<evidence type="ECO:0000256" key="12">
    <source>
        <dbReference type="ARBA" id="ARBA00049723"/>
    </source>
</evidence>
<keyword evidence="15" id="KW-1133">Transmembrane helix</keyword>
<keyword evidence="15" id="KW-0812">Transmembrane</keyword>
<protein>
    <recommendedName>
        <fullName evidence="13">Cholesterol oxidase</fullName>
        <ecNumber evidence="12">1.1.3.6</ecNumber>
        <ecNumber evidence="10">5.3.3.1</ecNumber>
    </recommendedName>
    <alternativeName>
        <fullName evidence="14">Cholesterol isomerase</fullName>
    </alternativeName>
</protein>
<dbReference type="SUPFAM" id="SSF53474">
    <property type="entry name" value="alpha/beta-Hydrolases"/>
    <property type="match status" value="1"/>
</dbReference>
<evidence type="ECO:0000256" key="11">
    <source>
        <dbReference type="ARBA" id="ARBA00049645"/>
    </source>
</evidence>
<evidence type="ECO:0000256" key="1">
    <source>
        <dbReference type="ARBA" id="ARBA00001974"/>
    </source>
</evidence>
<sequence>MERANGEVEMFADGDEVSYDAVVIGSGYGGSIAACRLSMAGVKVCLIEKGRKWEAQDFPTDSFKIMSALRMENRNLGFNFGPKDALFQVHEQDDSVAAVACGLGGGSLVNAGVMIPTPVCVRRNPKWPKEWEKNWDACEASASSMLRSQSITVEFSNAKIMREIVEEEIEECYPSSIKLSMNFDPEEAPSSIKMGSCLACGNCLSGCPYNAKNSTDKNYLASAIQANFSNSYCCNGNAVAYLSGSPAPLNAYGLDKKQFSKIPFQDRPGPSISSSYTSSLGFTIQSAVLPTAFPLLLFKGILTYGWPIGCCWFLHGIIDKLKYMMGLKASQGMVLNGMGYDESDGRITIEKDTDKICFSPPRDPLLQRKIQALQKLAKRLGGILFISRNRSTSVHLLGGCNASSDPSEGVCNSNGQVFKPKSSSAVHPGLYVCDASLIPCSIGINPCLTIATAAEHISRNLVQDVLKYKNSTHPAQFPTRKLQSSMDKKYIEFIGQYPKPEFEIGKKLETGKRSTVIIRETITGYLGGMPCTAYLTMKMNSRDQKGSNESNWVLGKPHPLLRGRVGGYVVFRALERDKLYIIDGEVDMCRVDNRTPYTQYMYYHLILASASGSRYVLEGKKIMNPYLLAPYMWRESTTLHVTLRTAHRSSLMEEMVDLKGELHLSVVNLLRSLISLKGNTRGQFIFLLLQSFLRTYILQTPRGSPIYLSSSDLDEKPYPPSDLHEIKTEDGCIISCRQWKCNQNQWKHEGQRQQNPILLINGYATESFWLPTEPKDLVRTLLEEGHETWLLQARLHPLHPSNDFTIEDIGKFDIPAVISKIVELHGPSVKVHVVAHCVGGLAIHIALMGGHISSTQIASLCCTNSSMFFKLTMSSLIKMRLPLIPISMGILGKNKILPMFESSKASPRHRLLKSIARLIPRHERCTLDECEVFSGIFGNAFWHDNVSQTMHHWLNKQSLSKLPLSAFPHLRKICLTGFIVNSNGKNTYLIHPERITLPTTYISGGRSLLVTPQTSFFANQYMKLHQPGYKHTRVVLENLGHSDIWIGEDSWKKVFPHILSHIKSSEEERIDVVDSIQESKYKKEALSWSDDPYEEGNQRFGSWVSPSVCFWLFMLFLWMLSAVLPTAFPLLLFKGISTYGWPIGFWFLHGIIDKLKYMMGLKASQGMVLNGMGYDESDGRITIEKDTDKICFSPPRDPLLQRKIQALQKLAKRLGGILFISRNRSTSVHLLGGCNASSDPSEGVCNSNGQVFKPKSSSAVHPGLYVCDASLIPCSIGINPCLTIATAAEHISRNLVQDVLKYKNSTHPAQFPTRKLQSSMDKKYIEFIGQYPKPEFEIGKKLETGKRSTVIIRETITGYLGGMPCTAYLTMKMNSRDQKGSNESNWVLGKPHPLLRGRVGGYVVFRALERDKLYIIDGEVDMCRVDNRTPYTQYMYYHLILASASGSRYVLEGKKIMNPYLLAPYMWRESTTLHVTLRTAHRSSLMEEMVDLKGELHLSVVNLLRSLISLKGNKRGRFICLLLQSFLRTYILQTPRGSPMYLSSSDLDLKPYPPSDLHEIKTDAGCIISCRQWKCNQNQWKHERQRQQNPVLLLNGYSTESFCLPTEPKDLVRTLLEEGNETWLLQARLHPLHPSNDFTIEDIGKFDIPAGKIRITFNLLSITNKY</sequence>
<comment type="caution">
    <text evidence="17">The sequence shown here is derived from an EMBL/GenBank/DDBJ whole genome shotgun (WGS) entry which is preliminary data.</text>
</comment>
<dbReference type="InterPro" id="IPR007867">
    <property type="entry name" value="GMC_OxRtase_C"/>
</dbReference>
<evidence type="ECO:0000256" key="7">
    <source>
        <dbReference type="ARBA" id="ARBA00023166"/>
    </source>
</evidence>
<evidence type="ECO:0000256" key="2">
    <source>
        <dbReference type="ARBA" id="ARBA00022548"/>
    </source>
</evidence>
<dbReference type="GO" id="GO:0008203">
    <property type="term" value="P:cholesterol metabolic process"/>
    <property type="evidence" value="ECO:0007669"/>
    <property type="project" value="UniProtKB-KW"/>
</dbReference>